<sequence length="739" mass="82952">MPPVNTPAVTSPATRSPSRPQTPTNQGRPLTPLSYLSSPAPDLASTLYTSQAAEEADEANVSFLRDSLESLDQARQQPRRSHVDAQRDPRRAGYHSESRSMPSQSQHETAEDLSRRERLQRVLARLNRLHEPLSSTASAYGNRTPSPNRQSLYDWAPAYDEHNDQDENELDAILNELRRQQPDTHPDILRVLSQSQVEGRREQRDRDTHASNEATSDLDRRRRLAETRRRDEWVSLRSRAVMQRARQEGAGSPSATERMLRYVMDRERSGMSEEEERARGTGWFRPSPSRPGNEEHRNRDSWLLPPPASEARERDRQERVEAFRRGYLAENVPPRLPRISTPVPAAQASPPNPPETFLENALKYLSDLRSSTRYEDSLSIAIDHGLATKEFFADKHDDFVMNLDELPPLSHSSWLQPGAVFEGHQHASSGSAVLTHHPPNSSSRIEQINPNYRTSNATTTGFDHPPGSTRVVSFDATRPWLLHPPPPNPHGPSKDPPHDQWPVQVTLHTIDPDRMTIQGTMEAYDVPQHPSSLSILNSASDRPKAGKKNAPITTFLEGHIVDLRTHSFLTPGSDESGKKRKTGLHATSAENRTPYTAITNEIAFPAASARTDAQNWLKLRPFSDMLSTTSTSSSSAEDSIARTLLSTTNLQSLRNEYIFMRWKERCFVHSKNDPCSASEADRSGDQDRGHGLTISGFYYVSLRRSDGKVEGLYFDPCSTPYQCLRLTGRGGGSASWGFR</sequence>
<evidence type="ECO:0000313" key="2">
    <source>
        <dbReference type="Proteomes" id="UP001281147"/>
    </source>
</evidence>
<accession>A0ACC3NZQ8</accession>
<protein>
    <submittedName>
        <fullName evidence="1">Uncharacterized protein</fullName>
    </submittedName>
</protein>
<name>A0ACC3NZQ8_9PEZI</name>
<comment type="caution">
    <text evidence="1">The sequence shown here is derived from an EMBL/GenBank/DDBJ whole genome shotgun (WGS) entry which is preliminary data.</text>
</comment>
<reference evidence="1" key="1">
    <citation type="submission" date="2023-07" db="EMBL/GenBank/DDBJ databases">
        <title>Black Yeasts Isolated from many extreme environments.</title>
        <authorList>
            <person name="Coleine C."/>
            <person name="Stajich J.E."/>
            <person name="Selbmann L."/>
        </authorList>
    </citation>
    <scope>NUCLEOTIDE SEQUENCE</scope>
    <source>
        <strain evidence="1">CCFEE 5714</strain>
    </source>
</reference>
<keyword evidence="2" id="KW-1185">Reference proteome</keyword>
<dbReference type="EMBL" id="JAUTXU010000001">
    <property type="protein sequence ID" value="KAK3726026.1"/>
    <property type="molecule type" value="Genomic_DNA"/>
</dbReference>
<organism evidence="1 2">
    <name type="scientific">Vermiconidia calcicola</name>
    <dbReference type="NCBI Taxonomy" id="1690605"/>
    <lineage>
        <taxon>Eukaryota</taxon>
        <taxon>Fungi</taxon>
        <taxon>Dikarya</taxon>
        <taxon>Ascomycota</taxon>
        <taxon>Pezizomycotina</taxon>
        <taxon>Dothideomycetes</taxon>
        <taxon>Dothideomycetidae</taxon>
        <taxon>Mycosphaerellales</taxon>
        <taxon>Extremaceae</taxon>
        <taxon>Vermiconidia</taxon>
    </lineage>
</organism>
<proteinExistence type="predicted"/>
<gene>
    <name evidence="1" type="ORF">LTR37_000174</name>
</gene>
<dbReference type="Proteomes" id="UP001281147">
    <property type="component" value="Unassembled WGS sequence"/>
</dbReference>
<evidence type="ECO:0000313" key="1">
    <source>
        <dbReference type="EMBL" id="KAK3726026.1"/>
    </source>
</evidence>